<keyword evidence="7" id="KW-0808">Transferase</keyword>
<dbReference type="FunFam" id="3.30.40.10:FF:000019">
    <property type="entry name" value="RBR-type E3 ubiquitin transferase"/>
    <property type="match status" value="1"/>
</dbReference>
<evidence type="ECO:0000256" key="12">
    <source>
        <dbReference type="ARBA" id="ARBA00022833"/>
    </source>
</evidence>
<keyword evidence="12" id="KW-0862">Zinc</keyword>
<dbReference type="FunFam" id="1.20.120.1750:FF:000027">
    <property type="entry name" value="RBR-type E3 ubiquitin transferase"/>
    <property type="match status" value="1"/>
</dbReference>
<evidence type="ECO:0000259" key="14">
    <source>
        <dbReference type="PROSITE" id="PS51873"/>
    </source>
</evidence>
<proteinExistence type="inferred from homology"/>
<keyword evidence="16" id="KW-1185">Reference proteome</keyword>
<evidence type="ECO:0000256" key="9">
    <source>
        <dbReference type="ARBA" id="ARBA00022737"/>
    </source>
</evidence>
<dbReference type="InterPro" id="IPR002867">
    <property type="entry name" value="IBR_dom"/>
</dbReference>
<evidence type="ECO:0000256" key="5">
    <source>
        <dbReference type="ARBA" id="ARBA00005884"/>
    </source>
</evidence>
<evidence type="ECO:0000256" key="11">
    <source>
        <dbReference type="ARBA" id="ARBA00022786"/>
    </source>
</evidence>
<accession>A0A8T0PJ36</accession>
<dbReference type="PANTHER" id="PTHR11685">
    <property type="entry name" value="RBR FAMILY RING FINGER AND IBR DOMAIN-CONTAINING"/>
    <property type="match status" value="1"/>
</dbReference>
<feature type="region of interest" description="Disordered" evidence="13">
    <location>
        <begin position="1"/>
        <end position="66"/>
    </location>
</feature>
<dbReference type="EC" id="2.3.2.31" evidence="6"/>
<dbReference type="Gene3D" id="3.30.40.10">
    <property type="entry name" value="Zinc/RING finger domain, C3HC4 (zinc finger)"/>
    <property type="match status" value="1"/>
</dbReference>
<evidence type="ECO:0000256" key="2">
    <source>
        <dbReference type="ARBA" id="ARBA00001947"/>
    </source>
</evidence>
<dbReference type="EMBL" id="CM029052">
    <property type="protein sequence ID" value="KAG2559156.1"/>
    <property type="molecule type" value="Genomic_DNA"/>
</dbReference>
<dbReference type="InterPro" id="IPR048962">
    <property type="entry name" value="ARIH1-like_UBL"/>
</dbReference>
<dbReference type="SUPFAM" id="SSF57850">
    <property type="entry name" value="RING/U-box"/>
    <property type="match status" value="3"/>
</dbReference>
<evidence type="ECO:0000256" key="4">
    <source>
        <dbReference type="ARBA" id="ARBA00004906"/>
    </source>
</evidence>
<dbReference type="AlphaFoldDB" id="A0A8T0PJ36"/>
<dbReference type="SMART" id="SM00647">
    <property type="entry name" value="IBR"/>
    <property type="match status" value="2"/>
</dbReference>
<dbReference type="Pfam" id="PF22191">
    <property type="entry name" value="IBR_1"/>
    <property type="match status" value="1"/>
</dbReference>
<keyword evidence="11" id="KW-0833">Ubl conjugation pathway</keyword>
<comment type="function">
    <text evidence="3">Might act as an E3 ubiquitin-protein ligase, or as part of E3 complex, which accepts ubiquitin from specific E2 ubiquitin-conjugating enzymes and then transfers it to substrates.</text>
</comment>
<name>A0A8T0PJ36_PANVG</name>
<comment type="pathway">
    <text evidence="4">Protein modification; protein ubiquitination.</text>
</comment>
<comment type="cofactor">
    <cofactor evidence="2">
        <name>Zn(2+)</name>
        <dbReference type="ChEBI" id="CHEBI:29105"/>
    </cofactor>
</comment>
<dbReference type="PROSITE" id="PS00518">
    <property type="entry name" value="ZF_RING_1"/>
    <property type="match status" value="1"/>
</dbReference>
<comment type="caution">
    <text evidence="15">The sequence shown here is derived from an EMBL/GenBank/DDBJ whole genome shotgun (WGS) entry which is preliminary data.</text>
</comment>
<feature type="compositionally biased region" description="Basic and acidic residues" evidence="13">
    <location>
        <begin position="8"/>
        <end position="34"/>
    </location>
</feature>
<feature type="domain" description="RING-type" evidence="14">
    <location>
        <begin position="174"/>
        <end position="384"/>
    </location>
</feature>
<reference evidence="15" key="1">
    <citation type="submission" date="2020-05" db="EMBL/GenBank/DDBJ databases">
        <title>WGS assembly of Panicum virgatum.</title>
        <authorList>
            <person name="Lovell J.T."/>
            <person name="Jenkins J."/>
            <person name="Shu S."/>
            <person name="Juenger T.E."/>
            <person name="Schmutz J."/>
        </authorList>
    </citation>
    <scope>NUCLEOTIDE SEQUENCE</scope>
    <source>
        <strain evidence="15">AP13</strain>
    </source>
</reference>
<dbReference type="InterPro" id="IPR013083">
    <property type="entry name" value="Znf_RING/FYVE/PHD"/>
</dbReference>
<protein>
    <recommendedName>
        <fullName evidence="6">RBR-type E3 ubiquitin transferase</fullName>
        <ecNumber evidence="6">2.3.2.31</ecNumber>
    </recommendedName>
</protein>
<dbReference type="CDD" id="cd20346">
    <property type="entry name" value="BRcat_RBR_ANKIB1"/>
    <property type="match status" value="1"/>
</dbReference>
<evidence type="ECO:0000256" key="3">
    <source>
        <dbReference type="ARBA" id="ARBA00003976"/>
    </source>
</evidence>
<dbReference type="PROSITE" id="PS51873">
    <property type="entry name" value="TRIAD"/>
    <property type="match status" value="1"/>
</dbReference>
<dbReference type="InterPro" id="IPR044066">
    <property type="entry name" value="TRIAD_supradom"/>
</dbReference>
<organism evidence="15 16">
    <name type="scientific">Panicum virgatum</name>
    <name type="common">Blackwell switchgrass</name>
    <dbReference type="NCBI Taxonomy" id="38727"/>
    <lineage>
        <taxon>Eukaryota</taxon>
        <taxon>Viridiplantae</taxon>
        <taxon>Streptophyta</taxon>
        <taxon>Embryophyta</taxon>
        <taxon>Tracheophyta</taxon>
        <taxon>Spermatophyta</taxon>
        <taxon>Magnoliopsida</taxon>
        <taxon>Liliopsida</taxon>
        <taxon>Poales</taxon>
        <taxon>Poaceae</taxon>
        <taxon>PACMAD clade</taxon>
        <taxon>Panicoideae</taxon>
        <taxon>Panicodae</taxon>
        <taxon>Paniceae</taxon>
        <taxon>Panicinae</taxon>
        <taxon>Panicum</taxon>
        <taxon>Panicum sect. Hiantes</taxon>
    </lineage>
</organism>
<comment type="similarity">
    <text evidence="5">Belongs to the RBR family. Ariadne subfamily.</text>
</comment>
<evidence type="ECO:0000256" key="1">
    <source>
        <dbReference type="ARBA" id="ARBA00001798"/>
    </source>
</evidence>
<gene>
    <name evidence="15" type="ORF">PVAP13_8NG314284</name>
</gene>
<dbReference type="GO" id="GO:0016567">
    <property type="term" value="P:protein ubiquitination"/>
    <property type="evidence" value="ECO:0007669"/>
    <property type="project" value="InterPro"/>
</dbReference>
<evidence type="ECO:0000256" key="6">
    <source>
        <dbReference type="ARBA" id="ARBA00012251"/>
    </source>
</evidence>
<dbReference type="InterPro" id="IPR031127">
    <property type="entry name" value="E3_UB_ligase_RBR"/>
</dbReference>
<evidence type="ECO:0000256" key="8">
    <source>
        <dbReference type="ARBA" id="ARBA00022723"/>
    </source>
</evidence>
<keyword evidence="10" id="KW-0863">Zinc-finger</keyword>
<dbReference type="Proteomes" id="UP000823388">
    <property type="component" value="Chromosome 8N"/>
</dbReference>
<dbReference type="Pfam" id="PF21235">
    <property type="entry name" value="UBA_ARI1"/>
    <property type="match status" value="1"/>
</dbReference>
<evidence type="ECO:0000256" key="13">
    <source>
        <dbReference type="SAM" id="MobiDB-lite"/>
    </source>
</evidence>
<evidence type="ECO:0000313" key="16">
    <source>
        <dbReference type="Proteomes" id="UP000823388"/>
    </source>
</evidence>
<keyword evidence="9" id="KW-0677">Repeat</keyword>
<comment type="catalytic activity">
    <reaction evidence="1">
        <text>[E2 ubiquitin-conjugating enzyme]-S-ubiquitinyl-L-cysteine + [acceptor protein]-L-lysine = [E2 ubiquitin-conjugating enzyme]-L-cysteine + [acceptor protein]-N(6)-ubiquitinyl-L-lysine.</text>
        <dbReference type="EC" id="2.3.2.31"/>
    </reaction>
</comment>
<dbReference type="OrthoDB" id="10009520at2759"/>
<keyword evidence="8" id="KW-0479">Metal-binding</keyword>
<sequence>MAPGNGEESDRCKRGRGAGDCKGDDGENGPDKRFLVAAGSACADGEAGDDGTGDYDISVSGDETDGGCAGEDLIYYYSDDDDEEAEVGASVIQRDEKRYVVLSEDDVHDRQGKDTAEVAEVLSVPPGFAAALLRHYRWGKTRLKEEWFTDDRRIRDAVGLPADGAPAPAELSREPLVCAICFGSFGAGLTRAAACSSHFYCDECWRGYIRAAVEDGPRCLSLRCPEPSCSAAVVRELVDAVADGADTDRYARFALRSYVDESGGGVKWCPGRDSPRAVEFLGCAGDATDVFCDCRHGFCWACGEEAHRPVSCATVRAWLLKTSSDSASANWVLANTKHCPKCRRPIEKNQGCNHMTCRAPCGHHFCWICLEPLGRAHTACNAYRPRPGRAAIVDSKGALPPVEEQRRDQAKASLDRYMYHYERWAANHRSLEQVLKDMAALQRSELGRMAGMVRASAMDLRFLTRAYEQIAGCRRVLRWAYAHGYFLDPERDAAKRGLFDHLQSDANRSLERLHGCAEGERKELCAAAAAKGESSAEIAERYSRYKKKLENLTEVTRRYFENLVKAFETDLAEVKPAK</sequence>
<dbReference type="Pfam" id="PF01485">
    <property type="entry name" value="IBR"/>
    <property type="match status" value="1"/>
</dbReference>
<dbReference type="GO" id="GO:0008270">
    <property type="term" value="F:zinc ion binding"/>
    <property type="evidence" value="ECO:0007669"/>
    <property type="project" value="UniProtKB-KW"/>
</dbReference>
<evidence type="ECO:0000256" key="7">
    <source>
        <dbReference type="ARBA" id="ARBA00022679"/>
    </source>
</evidence>
<evidence type="ECO:0000313" key="15">
    <source>
        <dbReference type="EMBL" id="KAG2559156.1"/>
    </source>
</evidence>
<dbReference type="InterPro" id="IPR017907">
    <property type="entry name" value="Znf_RING_CS"/>
</dbReference>
<dbReference type="GO" id="GO:0061630">
    <property type="term" value="F:ubiquitin protein ligase activity"/>
    <property type="evidence" value="ECO:0007669"/>
    <property type="project" value="UniProtKB-EC"/>
</dbReference>
<dbReference type="Gene3D" id="1.20.120.1750">
    <property type="match status" value="1"/>
</dbReference>
<evidence type="ECO:0000256" key="10">
    <source>
        <dbReference type="ARBA" id="ARBA00022771"/>
    </source>
</evidence>